<sequence length="152" mass="16597">MAQATVRGLPVPAALTTLLDQGRWRHPGDAEMARLIPWFGIPVDFLAGTRSMEWESGSLDTADGDEPFAAFLHLAWGSRQGAPVELPWLDVEKAFFIAVNREIGDDVALALDFRTDPADPRVVGSHVSTDPVAQRWRVVTPTFSSFAAALKL</sequence>
<reference evidence="1 2" key="1">
    <citation type="submission" date="2024-06" db="EMBL/GenBank/DDBJ databases">
        <title>The Natural Products Discovery Center: Release of the First 8490 Sequenced Strains for Exploring Actinobacteria Biosynthetic Diversity.</title>
        <authorList>
            <person name="Kalkreuter E."/>
            <person name="Kautsar S.A."/>
            <person name="Yang D."/>
            <person name="Bader C.D."/>
            <person name="Teijaro C.N."/>
            <person name="Fluegel L."/>
            <person name="Davis C.M."/>
            <person name="Simpson J.R."/>
            <person name="Lauterbach L."/>
            <person name="Steele A.D."/>
            <person name="Gui C."/>
            <person name="Meng S."/>
            <person name="Li G."/>
            <person name="Viehrig K."/>
            <person name="Ye F."/>
            <person name="Su P."/>
            <person name="Kiefer A.F."/>
            <person name="Nichols A."/>
            <person name="Cepeda A.J."/>
            <person name="Yan W."/>
            <person name="Fan B."/>
            <person name="Jiang Y."/>
            <person name="Adhikari A."/>
            <person name="Zheng C.-J."/>
            <person name="Schuster L."/>
            <person name="Cowan T.M."/>
            <person name="Smanski M.J."/>
            <person name="Chevrette M.G."/>
            <person name="De Carvalho L.P.S."/>
            <person name="Shen B."/>
        </authorList>
    </citation>
    <scope>NUCLEOTIDE SEQUENCE [LARGE SCALE GENOMIC DNA]</scope>
    <source>
        <strain evidence="1 2">NPDC000234</strain>
    </source>
</reference>
<proteinExistence type="predicted"/>
<comment type="caution">
    <text evidence="1">The sequence shown here is derived from an EMBL/GenBank/DDBJ whole genome shotgun (WGS) entry which is preliminary data.</text>
</comment>
<evidence type="ECO:0000313" key="1">
    <source>
        <dbReference type="EMBL" id="MER7186795.1"/>
    </source>
</evidence>
<protein>
    <recommendedName>
        <fullName evidence="3">SMI1/KNR4 family protein</fullName>
    </recommendedName>
</protein>
<organism evidence="1 2">
    <name type="scientific">Streptomyces hyaluromycini</name>
    <dbReference type="NCBI Taxonomy" id="1377993"/>
    <lineage>
        <taxon>Bacteria</taxon>
        <taxon>Bacillati</taxon>
        <taxon>Actinomycetota</taxon>
        <taxon>Actinomycetes</taxon>
        <taxon>Kitasatosporales</taxon>
        <taxon>Streptomycetaceae</taxon>
        <taxon>Streptomyces</taxon>
    </lineage>
</organism>
<dbReference type="RefSeq" id="WP_350790742.1">
    <property type="nucleotide sequence ID" value="NZ_JBEPEK010000660.1"/>
</dbReference>
<evidence type="ECO:0000313" key="2">
    <source>
        <dbReference type="Proteomes" id="UP001474181"/>
    </source>
</evidence>
<evidence type="ECO:0008006" key="3">
    <source>
        <dbReference type="Google" id="ProtNLM"/>
    </source>
</evidence>
<dbReference type="Proteomes" id="UP001474181">
    <property type="component" value="Unassembled WGS sequence"/>
</dbReference>
<gene>
    <name evidence="1" type="ORF">ABT404_46305</name>
</gene>
<accession>A0ABV1XD18</accession>
<dbReference type="EMBL" id="JBEPEK010000660">
    <property type="protein sequence ID" value="MER7186795.1"/>
    <property type="molecule type" value="Genomic_DNA"/>
</dbReference>
<keyword evidence="2" id="KW-1185">Reference proteome</keyword>
<name>A0ABV1XD18_9ACTN</name>